<gene>
    <name evidence="1" type="ORF">FRX31_034278</name>
</gene>
<keyword evidence="2" id="KW-1185">Reference proteome</keyword>
<dbReference type="Proteomes" id="UP000554482">
    <property type="component" value="Unassembled WGS sequence"/>
</dbReference>
<organism evidence="1 2">
    <name type="scientific">Thalictrum thalictroides</name>
    <name type="common">Rue-anemone</name>
    <name type="synonym">Anemone thalictroides</name>
    <dbReference type="NCBI Taxonomy" id="46969"/>
    <lineage>
        <taxon>Eukaryota</taxon>
        <taxon>Viridiplantae</taxon>
        <taxon>Streptophyta</taxon>
        <taxon>Embryophyta</taxon>
        <taxon>Tracheophyta</taxon>
        <taxon>Spermatophyta</taxon>
        <taxon>Magnoliopsida</taxon>
        <taxon>Ranunculales</taxon>
        <taxon>Ranunculaceae</taxon>
        <taxon>Thalictroideae</taxon>
        <taxon>Thalictrum</taxon>
    </lineage>
</organism>
<protein>
    <submittedName>
        <fullName evidence="1">Uncharacterized protein</fullName>
    </submittedName>
</protein>
<dbReference type="OrthoDB" id="45365at2759"/>
<dbReference type="EMBL" id="JABWDY010043163">
    <property type="protein sequence ID" value="KAF5176135.1"/>
    <property type="molecule type" value="Genomic_DNA"/>
</dbReference>
<reference evidence="1 2" key="1">
    <citation type="submission" date="2020-06" db="EMBL/GenBank/DDBJ databases">
        <title>Transcriptomic and genomic resources for Thalictrum thalictroides and T. hernandezii: Facilitating candidate gene discovery in an emerging model plant lineage.</title>
        <authorList>
            <person name="Arias T."/>
            <person name="Riano-Pachon D.M."/>
            <person name="Di Stilio V.S."/>
        </authorList>
    </citation>
    <scope>NUCLEOTIDE SEQUENCE [LARGE SCALE GENOMIC DNA]</scope>
    <source>
        <strain evidence="2">cv. WT478/WT964</strain>
        <tissue evidence="1">Leaves</tissue>
    </source>
</reference>
<evidence type="ECO:0000313" key="1">
    <source>
        <dbReference type="EMBL" id="KAF5176135.1"/>
    </source>
</evidence>
<name>A0A7J6UVA6_THATH</name>
<accession>A0A7J6UVA6</accession>
<proteinExistence type="predicted"/>
<dbReference type="InterPro" id="IPR015915">
    <property type="entry name" value="Kelch-typ_b-propeller"/>
</dbReference>
<evidence type="ECO:0000313" key="2">
    <source>
        <dbReference type="Proteomes" id="UP000554482"/>
    </source>
</evidence>
<comment type="caution">
    <text evidence="1">The sequence shown here is derived from an EMBL/GenBank/DDBJ whole genome shotgun (WGS) entry which is preliminary data.</text>
</comment>
<dbReference type="SUPFAM" id="SSF117281">
    <property type="entry name" value="Kelch motif"/>
    <property type="match status" value="1"/>
</dbReference>
<dbReference type="AlphaFoldDB" id="A0A7J6UVA6"/>
<sequence>MQRTNLPDPMVSGVFPFLMKAPSLSAVALYQVWIAPLTWSSSMRFIEIAECMNKMSAARSFFAAGIIDGMYYVAGGNSSELFELDSAEDGYGHSYTPPEVRFTTQDETVGRLAMSAILREGWTGLSTLIDGHLFVVSDRERIYVVGHNLHVAIGHLSKLKLRCASGKEWNYLVE</sequence>